<evidence type="ECO:0000313" key="9">
    <source>
        <dbReference type="Proteomes" id="UP001379945"/>
    </source>
</evidence>
<keyword evidence="5" id="KW-1133">Transmembrane helix</keyword>
<dbReference type="InterPro" id="IPR004090">
    <property type="entry name" value="Chemotax_Me-accpt_rcpt"/>
</dbReference>
<dbReference type="EMBL" id="JBBUTI010000010">
    <property type="protein sequence ID" value="MEK8047649.1"/>
    <property type="molecule type" value="Genomic_DNA"/>
</dbReference>
<dbReference type="CDD" id="cd06225">
    <property type="entry name" value="HAMP"/>
    <property type="match status" value="1"/>
</dbReference>
<keyword evidence="1" id="KW-0488">Methylation</keyword>
<accession>A0ABU9C6X8</accession>
<protein>
    <submittedName>
        <fullName evidence="8">Methyl-accepting chemotaxis protein</fullName>
    </submittedName>
</protein>
<proteinExistence type="inferred from homology"/>
<dbReference type="Gene3D" id="1.10.287.950">
    <property type="entry name" value="Methyl-accepting chemotaxis protein"/>
    <property type="match status" value="1"/>
</dbReference>
<keyword evidence="5" id="KW-0472">Membrane</keyword>
<comment type="caution">
    <text evidence="8">The sequence shown here is derived from an EMBL/GenBank/DDBJ whole genome shotgun (WGS) entry which is preliminary data.</text>
</comment>
<dbReference type="Proteomes" id="UP001379945">
    <property type="component" value="Unassembled WGS sequence"/>
</dbReference>
<evidence type="ECO:0000256" key="4">
    <source>
        <dbReference type="SAM" id="MobiDB-lite"/>
    </source>
</evidence>
<gene>
    <name evidence="8" type="ORF">AACH00_14905</name>
</gene>
<dbReference type="PANTHER" id="PTHR43531">
    <property type="entry name" value="PROTEIN ICFG"/>
    <property type="match status" value="1"/>
</dbReference>
<dbReference type="PROSITE" id="PS50885">
    <property type="entry name" value="HAMP"/>
    <property type="match status" value="1"/>
</dbReference>
<evidence type="ECO:0000313" key="8">
    <source>
        <dbReference type="EMBL" id="MEK8047649.1"/>
    </source>
</evidence>
<evidence type="ECO:0000256" key="5">
    <source>
        <dbReference type="SAM" id="Phobius"/>
    </source>
</evidence>
<evidence type="ECO:0000256" key="3">
    <source>
        <dbReference type="PROSITE-ProRule" id="PRU00284"/>
    </source>
</evidence>
<organism evidence="8 9">
    <name type="scientific">Ideonella margarita</name>
    <dbReference type="NCBI Taxonomy" id="2984191"/>
    <lineage>
        <taxon>Bacteria</taxon>
        <taxon>Pseudomonadati</taxon>
        <taxon>Pseudomonadota</taxon>
        <taxon>Betaproteobacteria</taxon>
        <taxon>Burkholderiales</taxon>
        <taxon>Sphaerotilaceae</taxon>
        <taxon>Ideonella</taxon>
    </lineage>
</organism>
<reference evidence="8 9" key="1">
    <citation type="submission" date="2024-04" db="EMBL/GenBank/DDBJ databases">
        <title>Novel species of the genus Ideonella isolated from streams.</title>
        <authorList>
            <person name="Lu H."/>
        </authorList>
    </citation>
    <scope>NUCLEOTIDE SEQUENCE [LARGE SCALE GENOMIC DNA]</scope>
    <source>
        <strain evidence="8 9">LYT19W</strain>
    </source>
</reference>
<evidence type="ECO:0000259" key="7">
    <source>
        <dbReference type="PROSITE" id="PS50885"/>
    </source>
</evidence>
<keyword evidence="3" id="KW-0807">Transducer</keyword>
<keyword evidence="9" id="KW-1185">Reference proteome</keyword>
<dbReference type="Pfam" id="PF00672">
    <property type="entry name" value="HAMP"/>
    <property type="match status" value="1"/>
</dbReference>
<dbReference type="SUPFAM" id="SSF58104">
    <property type="entry name" value="Methyl-accepting chemotaxis protein (MCP) signaling domain"/>
    <property type="match status" value="1"/>
</dbReference>
<keyword evidence="5" id="KW-0812">Transmembrane</keyword>
<dbReference type="PROSITE" id="PS50111">
    <property type="entry name" value="CHEMOTAXIS_TRANSDUC_2"/>
    <property type="match status" value="1"/>
</dbReference>
<dbReference type="InterPro" id="IPR051310">
    <property type="entry name" value="MCP_chemotaxis"/>
</dbReference>
<comment type="similarity">
    <text evidence="2">Belongs to the methyl-accepting chemotaxis (MCP) protein family.</text>
</comment>
<dbReference type="CDD" id="cd11386">
    <property type="entry name" value="MCP_signal"/>
    <property type="match status" value="1"/>
</dbReference>
<dbReference type="PANTHER" id="PTHR43531:SF14">
    <property type="entry name" value="METHYL-ACCEPTING CHEMOTAXIS PROTEIN I-RELATED"/>
    <property type="match status" value="1"/>
</dbReference>
<evidence type="ECO:0000259" key="6">
    <source>
        <dbReference type="PROSITE" id="PS50111"/>
    </source>
</evidence>
<evidence type="ECO:0000256" key="1">
    <source>
        <dbReference type="ARBA" id="ARBA00022481"/>
    </source>
</evidence>
<feature type="compositionally biased region" description="Low complexity" evidence="4">
    <location>
        <begin position="554"/>
        <end position="573"/>
    </location>
</feature>
<dbReference type="SMART" id="SM00283">
    <property type="entry name" value="MA"/>
    <property type="match status" value="1"/>
</dbReference>
<dbReference type="Pfam" id="PF00015">
    <property type="entry name" value="MCPsignal"/>
    <property type="match status" value="1"/>
</dbReference>
<sequence length="596" mass="61285">MKLSTKLLLPPVAIALVALSGGGINMAFMDREASQTAETHGADIDQLRTITSVQAQMGQMHAFVYRTITLVGSMDDAAIKAARADLAKQGEGIQRVVAGVIDGGEHGDAMKQKAGELGQHLKTYIKNADEALDLSSVDPNTGVAAMQGANAAFNTAGLTLNGLVDNIETASRASSAESARRNHQTGIVLGLVSLLMTAVAVAVAAMLQRKMMTDLRAATDVAAEVAKGNLAVTVQQDRDDEIGALQRSIAHMVTQLGDSLGTVRQVARTIGDAGNEIASGNQDLSSRTEQAASSLQQTASSMEELTATVRLSAQAATEANTLARTASEVAQRGGAAVGQVVTTMDEINLASRRISDIISVIDGIAFQTNILALNAAVEAARAGEQGRGFAVVAGEVRSLAGRSAAAAREIKTLINVSVEKVDNGARQVSEAGATMNEIVSSVERVTHIINEITVSANEQSQGIGQVNSAVGHLDQMTQQNAALVEQSAAAAESLKDQAQRLGEVVSRFRFGDDAAPAPSASPRKAASAAAHRPVSSASASSSGSSAPVAPPRPVALRQLASQQSAKAASAPASRPTPSPAPSPVTSAAADADWETF</sequence>
<dbReference type="PRINTS" id="PR00260">
    <property type="entry name" value="CHEMTRNSDUCR"/>
</dbReference>
<dbReference type="InterPro" id="IPR003660">
    <property type="entry name" value="HAMP_dom"/>
</dbReference>
<feature type="transmembrane region" description="Helical" evidence="5">
    <location>
        <begin position="187"/>
        <end position="207"/>
    </location>
</feature>
<dbReference type="RefSeq" id="WP_341399956.1">
    <property type="nucleotide sequence ID" value="NZ_JBBUTI010000010.1"/>
</dbReference>
<name>A0ABU9C6X8_9BURK</name>
<feature type="compositionally biased region" description="Low complexity" evidence="4">
    <location>
        <begin position="514"/>
        <end position="547"/>
    </location>
</feature>
<evidence type="ECO:0000256" key="2">
    <source>
        <dbReference type="ARBA" id="ARBA00029447"/>
    </source>
</evidence>
<feature type="domain" description="Methyl-accepting transducer" evidence="6">
    <location>
        <begin position="266"/>
        <end position="495"/>
    </location>
</feature>
<dbReference type="SMART" id="SM00304">
    <property type="entry name" value="HAMP"/>
    <property type="match status" value="1"/>
</dbReference>
<dbReference type="InterPro" id="IPR004089">
    <property type="entry name" value="MCPsignal_dom"/>
</dbReference>
<feature type="region of interest" description="Disordered" evidence="4">
    <location>
        <begin position="514"/>
        <end position="596"/>
    </location>
</feature>
<feature type="domain" description="HAMP" evidence="7">
    <location>
        <begin position="209"/>
        <end position="261"/>
    </location>
</feature>